<accession>A0A1Q2HPK9</accession>
<name>A0A1Q2HPK9_9BACT</name>
<dbReference type="InterPro" id="IPR012337">
    <property type="entry name" value="RNaseH-like_sf"/>
</dbReference>
<dbReference type="PROSITE" id="PS50994">
    <property type="entry name" value="INTEGRASE"/>
    <property type="match status" value="1"/>
</dbReference>
<evidence type="ECO:0000259" key="1">
    <source>
        <dbReference type="PROSITE" id="PS50994"/>
    </source>
</evidence>
<dbReference type="KEGG" id="pbu:L21SP3_01015"/>
<proteinExistence type="predicted"/>
<evidence type="ECO:0000313" key="2">
    <source>
        <dbReference type="EMBL" id="AQQ09214.1"/>
    </source>
</evidence>
<protein>
    <recommendedName>
        <fullName evidence="1">Integrase catalytic domain-containing protein</fullName>
    </recommendedName>
</protein>
<dbReference type="PANTHER" id="PTHR47515">
    <property type="entry name" value="LOW CALCIUM RESPONSE LOCUS PROTEIN T"/>
    <property type="match status" value="1"/>
</dbReference>
<keyword evidence="3" id="KW-1185">Reference proteome</keyword>
<reference evidence="3" key="1">
    <citation type="submission" date="2017-02" db="EMBL/GenBank/DDBJ databases">
        <title>Comparative genomics and description of representatives of a novel lineage of planctomycetes thriving in anoxic sediments.</title>
        <authorList>
            <person name="Spring S."/>
            <person name="Bunk B."/>
            <person name="Sproer C."/>
            <person name="Klenk H.-P."/>
        </authorList>
    </citation>
    <scope>NUCLEOTIDE SEQUENCE [LARGE SCALE GENOMIC DNA]</scope>
    <source>
        <strain evidence="3">L21-RPul-D3</strain>
    </source>
</reference>
<sequence>MPEATRANEIWSIDFMSDSLSNGRPFRAFNVIDEFNREALDIEIDTSLPSLRIIRSLELIGSDRGFPALFAAIMGRNLGAFNFAGSAAETESGTAV</sequence>
<dbReference type="PANTHER" id="PTHR47515:SF2">
    <property type="entry name" value="INTEGRASE CORE DOMAIN PROTEIN"/>
    <property type="match status" value="1"/>
</dbReference>
<dbReference type="InterPro" id="IPR001584">
    <property type="entry name" value="Integrase_cat-core"/>
</dbReference>
<dbReference type="AlphaFoldDB" id="A0A1Q2HPK9"/>
<dbReference type="STRING" id="1940790.L21SP3_01015"/>
<dbReference type="Proteomes" id="UP000188273">
    <property type="component" value="Chromosome"/>
</dbReference>
<feature type="domain" description="Integrase catalytic" evidence="1">
    <location>
        <begin position="1"/>
        <end position="96"/>
    </location>
</feature>
<gene>
    <name evidence="2" type="ORF">L21SP3_01015</name>
</gene>
<dbReference type="EMBL" id="CP019633">
    <property type="protein sequence ID" value="AQQ09214.1"/>
    <property type="molecule type" value="Genomic_DNA"/>
</dbReference>
<dbReference type="GO" id="GO:0015074">
    <property type="term" value="P:DNA integration"/>
    <property type="evidence" value="ECO:0007669"/>
    <property type="project" value="InterPro"/>
</dbReference>
<organism evidence="2 3">
    <name type="scientific">Sedimentisphaera cyanobacteriorum</name>
    <dbReference type="NCBI Taxonomy" id="1940790"/>
    <lineage>
        <taxon>Bacteria</taxon>
        <taxon>Pseudomonadati</taxon>
        <taxon>Planctomycetota</taxon>
        <taxon>Phycisphaerae</taxon>
        <taxon>Sedimentisphaerales</taxon>
        <taxon>Sedimentisphaeraceae</taxon>
        <taxon>Sedimentisphaera</taxon>
    </lineage>
</organism>
<dbReference type="SUPFAM" id="SSF53098">
    <property type="entry name" value="Ribonuclease H-like"/>
    <property type="match status" value="1"/>
</dbReference>
<evidence type="ECO:0000313" key="3">
    <source>
        <dbReference type="Proteomes" id="UP000188273"/>
    </source>
</evidence>